<gene>
    <name evidence="6" type="primary">kdpE</name>
    <name evidence="6" type="ORF">CZ809_00064</name>
</gene>
<dbReference type="PROSITE" id="PS51755">
    <property type="entry name" value="OMPR_PHOB"/>
    <property type="match status" value="1"/>
</dbReference>
<keyword evidence="1 3" id="KW-0238">DNA-binding</keyword>
<evidence type="ECO:0000256" key="2">
    <source>
        <dbReference type="PROSITE-ProRule" id="PRU00169"/>
    </source>
</evidence>
<dbReference type="InterPro" id="IPR001867">
    <property type="entry name" value="OmpR/PhoB-type_DNA-bd"/>
</dbReference>
<name>A0A1T5HV67_9GAMM</name>
<evidence type="ECO:0000259" key="5">
    <source>
        <dbReference type="PROSITE" id="PS51755"/>
    </source>
</evidence>
<evidence type="ECO:0000256" key="1">
    <source>
        <dbReference type="ARBA" id="ARBA00023125"/>
    </source>
</evidence>
<dbReference type="Pfam" id="PF00486">
    <property type="entry name" value="Trans_reg_C"/>
    <property type="match status" value="1"/>
</dbReference>
<dbReference type="Gene3D" id="6.10.250.690">
    <property type="match status" value="1"/>
</dbReference>
<dbReference type="Gene3D" id="3.40.50.2300">
    <property type="match status" value="1"/>
</dbReference>
<dbReference type="PANTHER" id="PTHR48111">
    <property type="entry name" value="REGULATOR OF RPOS"/>
    <property type="match status" value="1"/>
</dbReference>
<dbReference type="FunFam" id="1.10.10.10:FF:000210">
    <property type="entry name" value="Winged-helix transcriptional response regulator KdpE"/>
    <property type="match status" value="1"/>
</dbReference>
<evidence type="ECO:0000313" key="7">
    <source>
        <dbReference type="Proteomes" id="UP000189966"/>
    </source>
</evidence>
<dbReference type="Pfam" id="PF00072">
    <property type="entry name" value="Response_reg"/>
    <property type="match status" value="1"/>
</dbReference>
<protein>
    <submittedName>
        <fullName evidence="6">KDP operon transcriptional regulatory protein KdpE</fullName>
    </submittedName>
</protein>
<feature type="domain" description="OmpR/PhoB-type" evidence="5">
    <location>
        <begin position="130"/>
        <end position="229"/>
    </location>
</feature>
<feature type="DNA-binding region" description="OmpR/PhoB-type" evidence="3">
    <location>
        <begin position="130"/>
        <end position="229"/>
    </location>
</feature>
<dbReference type="InterPro" id="IPR001789">
    <property type="entry name" value="Sig_transdc_resp-reg_receiver"/>
</dbReference>
<dbReference type="AlphaFoldDB" id="A0A1T5HV67"/>
<proteinExistence type="predicted"/>
<dbReference type="SMART" id="SM00448">
    <property type="entry name" value="REC"/>
    <property type="match status" value="1"/>
</dbReference>
<keyword evidence="2" id="KW-0597">Phosphoprotein</keyword>
<dbReference type="CDD" id="cd00383">
    <property type="entry name" value="trans_reg_C"/>
    <property type="match status" value="1"/>
</dbReference>
<dbReference type="InterPro" id="IPR039420">
    <property type="entry name" value="WalR-like"/>
</dbReference>
<evidence type="ECO:0000259" key="4">
    <source>
        <dbReference type="PROSITE" id="PS50110"/>
    </source>
</evidence>
<dbReference type="PANTHER" id="PTHR48111:SF50">
    <property type="entry name" value="KDP OPERON TRANSCRIPTIONAL REGULATORY PROTEIN KDPE"/>
    <property type="match status" value="1"/>
</dbReference>
<dbReference type="GO" id="GO:0000976">
    <property type="term" value="F:transcription cis-regulatory region binding"/>
    <property type="evidence" value="ECO:0007669"/>
    <property type="project" value="TreeGrafter"/>
</dbReference>
<organism evidence="6 7">
    <name type="scientific">Photobacterium piscicola</name>
    <dbReference type="NCBI Taxonomy" id="1378299"/>
    <lineage>
        <taxon>Bacteria</taxon>
        <taxon>Pseudomonadati</taxon>
        <taxon>Pseudomonadota</taxon>
        <taxon>Gammaproteobacteria</taxon>
        <taxon>Vibrionales</taxon>
        <taxon>Vibrionaceae</taxon>
        <taxon>Photobacterium</taxon>
    </lineage>
</organism>
<dbReference type="GO" id="GO:0005829">
    <property type="term" value="C:cytosol"/>
    <property type="evidence" value="ECO:0007669"/>
    <property type="project" value="TreeGrafter"/>
</dbReference>
<dbReference type="Gene3D" id="1.10.10.10">
    <property type="entry name" value="Winged helix-like DNA-binding domain superfamily/Winged helix DNA-binding domain"/>
    <property type="match status" value="1"/>
</dbReference>
<accession>A0A1T5HV67</accession>
<dbReference type="Proteomes" id="UP000189966">
    <property type="component" value="Unassembled WGS sequence"/>
</dbReference>
<evidence type="ECO:0000256" key="3">
    <source>
        <dbReference type="PROSITE-ProRule" id="PRU01091"/>
    </source>
</evidence>
<reference evidence="6 7" key="1">
    <citation type="submission" date="2017-02" db="EMBL/GenBank/DDBJ databases">
        <authorList>
            <person name="Peterson S.W."/>
        </authorList>
    </citation>
    <scope>NUCLEOTIDE SEQUENCE [LARGE SCALE GENOMIC DNA]</scope>
    <source>
        <strain evidence="7">type strain: NCCB 100098</strain>
    </source>
</reference>
<dbReference type="OrthoDB" id="9802426at2"/>
<dbReference type="GO" id="GO:0006355">
    <property type="term" value="P:regulation of DNA-templated transcription"/>
    <property type="evidence" value="ECO:0007669"/>
    <property type="project" value="InterPro"/>
</dbReference>
<dbReference type="InterPro" id="IPR036388">
    <property type="entry name" value="WH-like_DNA-bd_sf"/>
</dbReference>
<dbReference type="RefSeq" id="WP_080155472.1">
    <property type="nucleotide sequence ID" value="NZ_FUZI01000001.1"/>
</dbReference>
<evidence type="ECO:0000313" key="6">
    <source>
        <dbReference type="EMBL" id="SKC30592.1"/>
    </source>
</evidence>
<sequence length="231" mass="26163">MSNDSKILIIEDEAPIRRFLDILTTGHGYQVKTVETAQEGLKQITTWNPHLLLLDLGLPDADGLDFTKELRLWTEIPIIVISARDKEADKVLALDAGANDYLTKPFGSEELLARIRVALRMNATMSAEDVIQYQFGDVILNVAMQTVTRFDESIKLTPKEYKILTLLAKNMGKVLTHKQILKEVWGGNYTEHAHYVRIHIAQLRHKIEASPAQPQYIITENGVGYRLINDD</sequence>
<dbReference type="PROSITE" id="PS50110">
    <property type="entry name" value="RESPONSE_REGULATORY"/>
    <property type="match status" value="1"/>
</dbReference>
<dbReference type="GO" id="GO:0032993">
    <property type="term" value="C:protein-DNA complex"/>
    <property type="evidence" value="ECO:0007669"/>
    <property type="project" value="TreeGrafter"/>
</dbReference>
<dbReference type="EMBL" id="FUZI01000001">
    <property type="protein sequence ID" value="SKC30592.1"/>
    <property type="molecule type" value="Genomic_DNA"/>
</dbReference>
<dbReference type="InterPro" id="IPR011006">
    <property type="entry name" value="CheY-like_superfamily"/>
</dbReference>
<feature type="modified residue" description="4-aspartylphosphate" evidence="2">
    <location>
        <position position="55"/>
    </location>
</feature>
<dbReference type="SUPFAM" id="SSF52172">
    <property type="entry name" value="CheY-like"/>
    <property type="match status" value="1"/>
</dbReference>
<dbReference type="GO" id="GO:0000156">
    <property type="term" value="F:phosphorelay response regulator activity"/>
    <property type="evidence" value="ECO:0007669"/>
    <property type="project" value="TreeGrafter"/>
</dbReference>
<dbReference type="SMART" id="SM00862">
    <property type="entry name" value="Trans_reg_C"/>
    <property type="match status" value="1"/>
</dbReference>
<feature type="domain" description="Response regulatory" evidence="4">
    <location>
        <begin position="6"/>
        <end position="119"/>
    </location>
</feature>